<comment type="caution">
    <text evidence="3">The sequence shown here is derived from an EMBL/GenBank/DDBJ whole genome shotgun (WGS) entry which is preliminary data.</text>
</comment>
<keyword evidence="2" id="KW-0732">Signal</keyword>
<feature type="region of interest" description="Disordered" evidence="1">
    <location>
        <begin position="25"/>
        <end position="69"/>
    </location>
</feature>
<evidence type="ECO:0000313" key="3">
    <source>
        <dbReference type="EMBL" id="ONH32947.1"/>
    </source>
</evidence>
<feature type="signal peptide" evidence="2">
    <location>
        <begin position="1"/>
        <end position="21"/>
    </location>
</feature>
<dbReference type="Proteomes" id="UP000188929">
    <property type="component" value="Unassembled WGS sequence"/>
</dbReference>
<feature type="chain" id="PRO_5012143617" description="DUF3558 domain-containing protein" evidence="2">
    <location>
        <begin position="22"/>
        <end position="208"/>
    </location>
</feature>
<gene>
    <name evidence="3" type="ORF">BL253_03450</name>
</gene>
<dbReference type="STRING" id="1834516.BL253_03450"/>
<evidence type="ECO:0000256" key="2">
    <source>
        <dbReference type="SAM" id="SignalP"/>
    </source>
</evidence>
<sequence length="208" mass="20349">MRAVAPAVLGLFLAVALTACSAVSESDEPATPASTSGGGTTTASATASPGTSSTSTASPGGPGSGSFTVPKSSCDLVDAPSLERISGRSGLSLRSLSAACTVMDGFLPVGAVTLVIRNATAGKSAQQELDDTVADSVNKGKVEDVPGLGAAARYGTSPSIGGMTFASVYTVDLRGSQVASLSISIDAKDPAAAKDPLVTLARTALGKI</sequence>
<organism evidence="3 4">
    <name type="scientific">Pseudofrankia asymbiotica</name>
    <dbReference type="NCBI Taxonomy" id="1834516"/>
    <lineage>
        <taxon>Bacteria</taxon>
        <taxon>Bacillati</taxon>
        <taxon>Actinomycetota</taxon>
        <taxon>Actinomycetes</taxon>
        <taxon>Frankiales</taxon>
        <taxon>Frankiaceae</taxon>
        <taxon>Pseudofrankia</taxon>
    </lineage>
</organism>
<evidence type="ECO:0008006" key="5">
    <source>
        <dbReference type="Google" id="ProtNLM"/>
    </source>
</evidence>
<reference evidence="4" key="1">
    <citation type="submission" date="2016-10" db="EMBL/GenBank/DDBJ databases">
        <title>Frankia sp. NRRL B-16386 Genome sequencing.</title>
        <authorList>
            <person name="Ghodhbane-Gtari F."/>
            <person name="Swanson E."/>
            <person name="Gueddou A."/>
            <person name="Hezbri K."/>
            <person name="Ktari K."/>
            <person name="Nouioui I."/>
            <person name="Morris K."/>
            <person name="Simpson S."/>
            <person name="Abebe-Akele F."/>
            <person name="Thomas K."/>
            <person name="Gtari M."/>
            <person name="Tisa L.S."/>
        </authorList>
    </citation>
    <scope>NUCLEOTIDE SEQUENCE [LARGE SCALE GENOMIC DNA]</scope>
    <source>
        <strain evidence="4">NRRL B-16386</strain>
    </source>
</reference>
<evidence type="ECO:0000313" key="4">
    <source>
        <dbReference type="Proteomes" id="UP000188929"/>
    </source>
</evidence>
<dbReference type="EMBL" id="MOMC01000008">
    <property type="protein sequence ID" value="ONH32947.1"/>
    <property type="molecule type" value="Genomic_DNA"/>
</dbReference>
<protein>
    <recommendedName>
        <fullName evidence="5">DUF3558 domain-containing protein</fullName>
    </recommendedName>
</protein>
<feature type="compositionally biased region" description="Low complexity" evidence="1">
    <location>
        <begin position="29"/>
        <end position="59"/>
    </location>
</feature>
<accession>A0A1V2IIK0</accession>
<dbReference type="PROSITE" id="PS51257">
    <property type="entry name" value="PROKAR_LIPOPROTEIN"/>
    <property type="match status" value="1"/>
</dbReference>
<keyword evidence="4" id="KW-1185">Reference proteome</keyword>
<proteinExistence type="predicted"/>
<evidence type="ECO:0000256" key="1">
    <source>
        <dbReference type="SAM" id="MobiDB-lite"/>
    </source>
</evidence>
<name>A0A1V2IIK0_9ACTN</name>
<dbReference type="AlphaFoldDB" id="A0A1V2IIK0"/>